<reference evidence="2" key="1">
    <citation type="journal article" date="2020" name="Nat. Commun.">
        <title>Large-scale genome sequencing of mycorrhizal fungi provides insights into the early evolution of symbiotic traits.</title>
        <authorList>
            <person name="Miyauchi S."/>
            <person name="Kiss E."/>
            <person name="Kuo A."/>
            <person name="Drula E."/>
            <person name="Kohler A."/>
            <person name="Sanchez-Garcia M."/>
            <person name="Morin E."/>
            <person name="Andreopoulos B."/>
            <person name="Barry K.W."/>
            <person name="Bonito G."/>
            <person name="Buee M."/>
            <person name="Carver A."/>
            <person name="Chen C."/>
            <person name="Cichocki N."/>
            <person name="Clum A."/>
            <person name="Culley D."/>
            <person name="Crous P.W."/>
            <person name="Fauchery L."/>
            <person name="Girlanda M."/>
            <person name="Hayes R.D."/>
            <person name="Keri Z."/>
            <person name="LaButti K."/>
            <person name="Lipzen A."/>
            <person name="Lombard V."/>
            <person name="Magnuson J."/>
            <person name="Maillard F."/>
            <person name="Murat C."/>
            <person name="Nolan M."/>
            <person name="Ohm R.A."/>
            <person name="Pangilinan J."/>
            <person name="Pereira M.F."/>
            <person name="Perotto S."/>
            <person name="Peter M."/>
            <person name="Pfister S."/>
            <person name="Riley R."/>
            <person name="Sitrit Y."/>
            <person name="Stielow J.B."/>
            <person name="Szollosi G."/>
            <person name="Zifcakova L."/>
            <person name="Stursova M."/>
            <person name="Spatafora J.W."/>
            <person name="Tedersoo L."/>
            <person name="Vaario L.M."/>
            <person name="Yamada A."/>
            <person name="Yan M."/>
            <person name="Wang P."/>
            <person name="Xu J."/>
            <person name="Bruns T."/>
            <person name="Baldrian P."/>
            <person name="Vilgalys R."/>
            <person name="Dunand C."/>
            <person name="Henrissat B."/>
            <person name="Grigoriev I.V."/>
            <person name="Hibbett D."/>
            <person name="Nagy L.G."/>
            <person name="Martin F.M."/>
        </authorList>
    </citation>
    <scope>NUCLEOTIDE SEQUENCE</scope>
    <source>
        <strain evidence="2">UP504</strain>
    </source>
</reference>
<dbReference type="Proteomes" id="UP000886523">
    <property type="component" value="Unassembled WGS sequence"/>
</dbReference>
<comment type="caution">
    <text evidence="2">The sequence shown here is derived from an EMBL/GenBank/DDBJ whole genome shotgun (WGS) entry which is preliminary data.</text>
</comment>
<gene>
    <name evidence="2" type="ORF">BS47DRAFT_150884</name>
</gene>
<sequence>MDVDNQSPSVSDANSTTGSDATPDSVASLEARGLGPLVTMRADHQAKQKHAGGTSPQQDDHQSPSGPADSATSENGDNSQATHSSPSSASNSPLGAPETLPPPLVLSNGRPVPHGPSGRARIPYCGPYPPGQDLGPACPPHYQRHVSGPFDEESLHTLAIASEAQNGRNGRRYRYTPY</sequence>
<dbReference type="AlphaFoldDB" id="A0A9P6DPZ3"/>
<name>A0A9P6DPZ3_9AGAM</name>
<feature type="region of interest" description="Disordered" evidence="1">
    <location>
        <begin position="1"/>
        <end position="128"/>
    </location>
</feature>
<organism evidence="2 3">
    <name type="scientific">Hydnum rufescens UP504</name>
    <dbReference type="NCBI Taxonomy" id="1448309"/>
    <lineage>
        <taxon>Eukaryota</taxon>
        <taxon>Fungi</taxon>
        <taxon>Dikarya</taxon>
        <taxon>Basidiomycota</taxon>
        <taxon>Agaricomycotina</taxon>
        <taxon>Agaricomycetes</taxon>
        <taxon>Cantharellales</taxon>
        <taxon>Hydnaceae</taxon>
        <taxon>Hydnum</taxon>
    </lineage>
</organism>
<protein>
    <submittedName>
        <fullName evidence="2">Uncharacterized protein</fullName>
    </submittedName>
</protein>
<keyword evidence="3" id="KW-1185">Reference proteome</keyword>
<feature type="compositionally biased region" description="Low complexity" evidence="1">
    <location>
        <begin position="79"/>
        <end position="97"/>
    </location>
</feature>
<proteinExistence type="predicted"/>
<feature type="compositionally biased region" description="Polar residues" evidence="1">
    <location>
        <begin position="1"/>
        <end position="22"/>
    </location>
</feature>
<evidence type="ECO:0000256" key="1">
    <source>
        <dbReference type="SAM" id="MobiDB-lite"/>
    </source>
</evidence>
<evidence type="ECO:0000313" key="2">
    <source>
        <dbReference type="EMBL" id="KAF9509512.1"/>
    </source>
</evidence>
<dbReference type="EMBL" id="MU129034">
    <property type="protein sequence ID" value="KAF9509512.1"/>
    <property type="molecule type" value="Genomic_DNA"/>
</dbReference>
<accession>A0A9P6DPZ3</accession>
<evidence type="ECO:0000313" key="3">
    <source>
        <dbReference type="Proteomes" id="UP000886523"/>
    </source>
</evidence>